<feature type="transmembrane region" description="Helical" evidence="2">
    <location>
        <begin position="256"/>
        <end position="278"/>
    </location>
</feature>
<evidence type="ECO:0000256" key="1">
    <source>
        <dbReference type="SAM" id="MobiDB-lite"/>
    </source>
</evidence>
<dbReference type="RefSeq" id="WP_345557791.1">
    <property type="nucleotide sequence ID" value="NZ_BAABDQ010000001.1"/>
</dbReference>
<gene>
    <name evidence="3" type="ORF">GCM10022419_002930</name>
</gene>
<dbReference type="Proteomes" id="UP001500630">
    <property type="component" value="Unassembled WGS sequence"/>
</dbReference>
<organism evidence="3 4">
    <name type="scientific">Nonomuraea rosea</name>
    <dbReference type="NCBI Taxonomy" id="638574"/>
    <lineage>
        <taxon>Bacteria</taxon>
        <taxon>Bacillati</taxon>
        <taxon>Actinomycetota</taxon>
        <taxon>Actinomycetes</taxon>
        <taxon>Streptosporangiales</taxon>
        <taxon>Streptosporangiaceae</taxon>
        <taxon>Nonomuraea</taxon>
    </lineage>
</organism>
<feature type="compositionally biased region" description="Low complexity" evidence="1">
    <location>
        <begin position="181"/>
        <end position="190"/>
    </location>
</feature>
<evidence type="ECO:0000256" key="2">
    <source>
        <dbReference type="SAM" id="Phobius"/>
    </source>
</evidence>
<proteinExistence type="predicted"/>
<comment type="caution">
    <text evidence="3">The sequence shown here is derived from an EMBL/GenBank/DDBJ whole genome shotgun (WGS) entry which is preliminary data.</text>
</comment>
<feature type="compositionally biased region" description="Low complexity" evidence="1">
    <location>
        <begin position="146"/>
        <end position="167"/>
    </location>
</feature>
<dbReference type="EMBL" id="BAABDQ010000001">
    <property type="protein sequence ID" value="GAA3527561.1"/>
    <property type="molecule type" value="Genomic_DNA"/>
</dbReference>
<keyword evidence="4" id="KW-1185">Reference proteome</keyword>
<keyword evidence="2" id="KW-0472">Membrane</keyword>
<keyword evidence="2" id="KW-1133">Transmembrane helix</keyword>
<evidence type="ECO:0000313" key="3">
    <source>
        <dbReference type="EMBL" id="GAA3527561.1"/>
    </source>
</evidence>
<name>A0ABP6V683_9ACTN</name>
<feature type="region of interest" description="Disordered" evidence="1">
    <location>
        <begin position="132"/>
        <end position="202"/>
    </location>
</feature>
<dbReference type="InterPro" id="IPR015943">
    <property type="entry name" value="WD40/YVTN_repeat-like_dom_sf"/>
</dbReference>
<reference evidence="4" key="1">
    <citation type="journal article" date="2019" name="Int. J. Syst. Evol. Microbiol.">
        <title>The Global Catalogue of Microorganisms (GCM) 10K type strain sequencing project: providing services to taxonomists for standard genome sequencing and annotation.</title>
        <authorList>
            <consortium name="The Broad Institute Genomics Platform"/>
            <consortium name="The Broad Institute Genome Sequencing Center for Infectious Disease"/>
            <person name="Wu L."/>
            <person name="Ma J."/>
        </authorList>
    </citation>
    <scope>NUCLEOTIDE SEQUENCE [LARGE SCALE GENOMIC DNA]</scope>
    <source>
        <strain evidence="4">JCM 17326</strain>
    </source>
</reference>
<sequence>MIKSNELPTFLANYGPSFARTAYLLTGDAEQARDLATNALVTVCRRWSSVRWSQPAGTVLRELYRRYLGVRVPPATGEHPLAALRPRARAAVVAQFHDGLPAQQAAAVTGLWIAVLTQETQQARTDLRAARPDLFPAPTTPEPQEDPTATPADPTEAPPQTEAPHPAESADPGEDADPTDDAAPAQWAAPWGSPGVAPRAADAPWTVPAASWDAQDPAADDPGLRAALIRVAAGMPHVHLSEPVLSRITRRRRIRALTWTAASLGALGALVAMTTLGLDALARNVERATAERTPGLDYTPTPQRLPDALPAKLSDPVSHANLNYCEESGDSNDPPPCGQWRLTTASGEEWRLQGARAGYDKGNGSTLPLAISQDGHRLAYRDTTGAYVVRDLPTGRVKTIGVQDRPVDPHLTTSPNGRFFAVDFGVSDGATLDFETGVTHYDHGEAVRILAVRDDGSRLVTEQEDVDDVPGHASITTIRLGKPGTVEGAFRIDPGLVEYGGALSPDGHTLALVTQDSKVITMDARTGRVTGKRTALEDYEVLAVERWISEDEVLIRQWDDEYVFLTKVDVRSGATGEIAEELSESLEYDSPLGALSD</sequence>
<feature type="compositionally biased region" description="Acidic residues" evidence="1">
    <location>
        <begin position="171"/>
        <end position="180"/>
    </location>
</feature>
<dbReference type="Gene3D" id="2.130.10.10">
    <property type="entry name" value="YVTN repeat-like/Quinoprotein amine dehydrogenase"/>
    <property type="match status" value="1"/>
</dbReference>
<protein>
    <submittedName>
        <fullName evidence="3">Uncharacterized protein</fullName>
    </submittedName>
</protein>
<evidence type="ECO:0000313" key="4">
    <source>
        <dbReference type="Proteomes" id="UP001500630"/>
    </source>
</evidence>
<accession>A0ABP6V683</accession>
<keyword evidence="2" id="KW-0812">Transmembrane</keyword>
<dbReference type="SUPFAM" id="SSF69322">
    <property type="entry name" value="Tricorn protease domain 2"/>
    <property type="match status" value="1"/>
</dbReference>